<dbReference type="Gene3D" id="3.30.200.20">
    <property type="entry name" value="Phosphorylase Kinase, domain 1"/>
    <property type="match status" value="1"/>
</dbReference>
<evidence type="ECO:0000256" key="4">
    <source>
        <dbReference type="ARBA" id="ARBA00022741"/>
    </source>
</evidence>
<dbReference type="InterPro" id="IPR027521">
    <property type="entry name" value="Usb1"/>
</dbReference>
<dbReference type="GO" id="GO:0034477">
    <property type="term" value="P:U6 snRNA 3'-end processing"/>
    <property type="evidence" value="ECO:0007669"/>
    <property type="project" value="UniProtKB-UniRule"/>
</dbReference>
<comment type="catalytic activity">
    <reaction evidence="7">
        <text>L-threonyl-[protein] + ATP = O-phospho-L-threonyl-[protein] + ADP + H(+)</text>
        <dbReference type="Rhea" id="RHEA:46608"/>
        <dbReference type="Rhea" id="RHEA-COMP:11060"/>
        <dbReference type="Rhea" id="RHEA-COMP:11605"/>
        <dbReference type="ChEBI" id="CHEBI:15378"/>
        <dbReference type="ChEBI" id="CHEBI:30013"/>
        <dbReference type="ChEBI" id="CHEBI:30616"/>
        <dbReference type="ChEBI" id="CHEBI:61977"/>
        <dbReference type="ChEBI" id="CHEBI:456216"/>
        <dbReference type="EC" id="2.7.11.22"/>
    </reaction>
</comment>
<dbReference type="EMBL" id="JAPWDO010000004">
    <property type="protein sequence ID" value="KAJ5472314.1"/>
    <property type="molecule type" value="Genomic_DNA"/>
</dbReference>
<comment type="similarity">
    <text evidence="9">Belongs to the 2H phosphoesterase superfamily. USB1 family.</text>
</comment>
<keyword evidence="9" id="KW-0540">Nuclease</keyword>
<protein>
    <recommendedName>
        <fullName evidence="9">U6 snRNA phosphodiesterase</fullName>
        <ecNumber evidence="9">3.1.4.-</ecNumber>
    </recommendedName>
</protein>
<keyword evidence="4" id="KW-0547">Nucleotide-binding</keyword>
<dbReference type="OrthoDB" id="49151at2759"/>
<evidence type="ECO:0000256" key="6">
    <source>
        <dbReference type="ARBA" id="ARBA00022840"/>
    </source>
</evidence>
<evidence type="ECO:0000256" key="8">
    <source>
        <dbReference type="ARBA" id="ARBA00048367"/>
    </source>
</evidence>
<dbReference type="GO" id="GO:0005737">
    <property type="term" value="C:cytoplasm"/>
    <property type="evidence" value="ECO:0007669"/>
    <property type="project" value="TreeGrafter"/>
</dbReference>
<dbReference type="Pfam" id="PF00069">
    <property type="entry name" value="Pkinase"/>
    <property type="match status" value="1"/>
</dbReference>
<keyword evidence="9" id="KW-0378">Hydrolase</keyword>
<evidence type="ECO:0000256" key="3">
    <source>
        <dbReference type="ARBA" id="ARBA00022679"/>
    </source>
</evidence>
<name>A0A9X0BM54_9EURO</name>
<feature type="region of interest" description="Disordered" evidence="10">
    <location>
        <begin position="507"/>
        <end position="527"/>
    </location>
</feature>
<dbReference type="PANTHER" id="PTHR24056">
    <property type="entry name" value="CELL DIVISION PROTEIN KINASE"/>
    <property type="match status" value="1"/>
</dbReference>
<comment type="caution">
    <text evidence="12">The sequence shown here is derived from an EMBL/GenBank/DDBJ whole genome shotgun (WGS) entry which is preliminary data.</text>
</comment>
<dbReference type="InterPro" id="IPR000719">
    <property type="entry name" value="Prot_kinase_dom"/>
</dbReference>
<dbReference type="FunFam" id="1.10.510.10:FF:000574">
    <property type="entry name" value="Cell division related protein kinase 2"/>
    <property type="match status" value="1"/>
</dbReference>
<comment type="catalytic activity">
    <reaction evidence="8">
        <text>L-seryl-[protein] + ATP = O-phospho-L-seryl-[protein] + ADP + H(+)</text>
        <dbReference type="Rhea" id="RHEA:17989"/>
        <dbReference type="Rhea" id="RHEA-COMP:9863"/>
        <dbReference type="Rhea" id="RHEA-COMP:11604"/>
        <dbReference type="ChEBI" id="CHEBI:15378"/>
        <dbReference type="ChEBI" id="CHEBI:29999"/>
        <dbReference type="ChEBI" id="CHEBI:30616"/>
        <dbReference type="ChEBI" id="CHEBI:83421"/>
        <dbReference type="ChEBI" id="CHEBI:456216"/>
        <dbReference type="EC" id="2.7.11.22"/>
    </reaction>
</comment>
<dbReference type="PROSITE" id="PS00108">
    <property type="entry name" value="PROTEIN_KINASE_ST"/>
    <property type="match status" value="1"/>
</dbReference>
<dbReference type="Gene3D" id="1.10.510.10">
    <property type="entry name" value="Transferase(Phosphotransferase) domain 1"/>
    <property type="match status" value="1"/>
</dbReference>
<feature type="active site" description="Proton donor/acceptor" evidence="9">
    <location>
        <position position="541"/>
    </location>
</feature>
<feature type="region of interest" description="Disordered" evidence="10">
    <location>
        <begin position="307"/>
        <end position="333"/>
    </location>
</feature>
<dbReference type="GO" id="GO:1990838">
    <property type="term" value="F:poly(U)-specific exoribonuclease activity, producing 3' uridine cyclic phosphate ends"/>
    <property type="evidence" value="ECO:0007669"/>
    <property type="project" value="UniProtKB-UniRule"/>
</dbReference>
<keyword evidence="3" id="KW-0808">Transferase</keyword>
<evidence type="ECO:0000256" key="1">
    <source>
        <dbReference type="ARBA" id="ARBA00006485"/>
    </source>
</evidence>
<evidence type="ECO:0000313" key="12">
    <source>
        <dbReference type="EMBL" id="KAJ5472314.1"/>
    </source>
</evidence>
<evidence type="ECO:0000256" key="10">
    <source>
        <dbReference type="SAM" id="MobiDB-lite"/>
    </source>
</evidence>
<proteinExistence type="inferred from homology"/>
<dbReference type="InterPro" id="IPR011009">
    <property type="entry name" value="Kinase-like_dom_sf"/>
</dbReference>
<dbReference type="PANTHER" id="PTHR24056:SF254">
    <property type="entry name" value="CYCLIN-DEPENDENT KINASE 2"/>
    <property type="match status" value="1"/>
</dbReference>
<keyword evidence="13" id="KW-1185">Reference proteome</keyword>
<gene>
    <name evidence="9" type="primary">USB1</name>
    <name evidence="12" type="ORF">N7530_006315</name>
</gene>
<dbReference type="SUPFAM" id="SSF56112">
    <property type="entry name" value="Protein kinase-like (PK-like)"/>
    <property type="match status" value="1"/>
</dbReference>
<comment type="similarity">
    <text evidence="1">Belongs to the protein kinase superfamily. CMGC Ser/Thr protein kinase family. CDC2/CDKX subfamily.</text>
</comment>
<dbReference type="PROSITE" id="PS50011">
    <property type="entry name" value="PROTEIN_KINASE_DOM"/>
    <property type="match status" value="1"/>
</dbReference>
<keyword evidence="5" id="KW-0418">Kinase</keyword>
<dbReference type="HAMAP" id="MF_03040">
    <property type="entry name" value="USB1"/>
    <property type="match status" value="1"/>
</dbReference>
<dbReference type="Proteomes" id="UP001147760">
    <property type="component" value="Unassembled WGS sequence"/>
</dbReference>
<dbReference type="InterPro" id="IPR008271">
    <property type="entry name" value="Ser/Thr_kinase_AS"/>
</dbReference>
<dbReference type="InterPro" id="IPR050108">
    <property type="entry name" value="CDK"/>
</dbReference>
<evidence type="ECO:0000313" key="13">
    <source>
        <dbReference type="Proteomes" id="UP001147760"/>
    </source>
</evidence>
<dbReference type="GO" id="GO:0005524">
    <property type="term" value="F:ATP binding"/>
    <property type="evidence" value="ECO:0007669"/>
    <property type="project" value="UniProtKB-KW"/>
</dbReference>
<evidence type="ECO:0000256" key="9">
    <source>
        <dbReference type="HAMAP-Rule" id="MF_03040"/>
    </source>
</evidence>
<keyword evidence="9" id="KW-0539">Nucleus</keyword>
<feature type="domain" description="Protein kinase" evidence="11">
    <location>
        <begin position="1"/>
        <end position="299"/>
    </location>
</feature>
<dbReference type="GO" id="GO:0000307">
    <property type="term" value="C:cyclin-dependent protein kinase holoenzyme complex"/>
    <property type="evidence" value="ECO:0007669"/>
    <property type="project" value="TreeGrafter"/>
</dbReference>
<dbReference type="GO" id="GO:0010468">
    <property type="term" value="P:regulation of gene expression"/>
    <property type="evidence" value="ECO:0007669"/>
    <property type="project" value="TreeGrafter"/>
</dbReference>
<comment type="subcellular location">
    <subcellularLocation>
        <location evidence="9">Nucleus</location>
    </subcellularLocation>
</comment>
<dbReference type="Gene3D" id="3.90.1140.10">
    <property type="entry name" value="Cyclic phosphodiesterase"/>
    <property type="match status" value="1"/>
</dbReference>
<dbReference type="GO" id="GO:0010389">
    <property type="term" value="P:regulation of G2/M transition of mitotic cell cycle"/>
    <property type="evidence" value="ECO:0007669"/>
    <property type="project" value="TreeGrafter"/>
</dbReference>
<dbReference type="GO" id="GO:0030332">
    <property type="term" value="F:cyclin binding"/>
    <property type="evidence" value="ECO:0007669"/>
    <property type="project" value="TreeGrafter"/>
</dbReference>
<dbReference type="EC" id="3.1.4.-" evidence="9"/>
<dbReference type="SMART" id="SM00220">
    <property type="entry name" value="S_TKc"/>
    <property type="match status" value="1"/>
</dbReference>
<comment type="function">
    <text evidence="9">Phosphodiesterase responsible for the U6 snRNA 3' end processing. Acts as an exoribonuclease (RNase) responsible for trimming the poly(U) tract of the last nucleotides in the pre-U6 snRNA molecule, leading to the formation of mature U6 snRNA.</text>
</comment>
<dbReference type="GO" id="GO:0007165">
    <property type="term" value="P:signal transduction"/>
    <property type="evidence" value="ECO:0007669"/>
    <property type="project" value="TreeGrafter"/>
</dbReference>
<evidence type="ECO:0000256" key="2">
    <source>
        <dbReference type="ARBA" id="ARBA00022527"/>
    </source>
</evidence>
<dbReference type="GO" id="GO:0000082">
    <property type="term" value="P:G1/S transition of mitotic cell cycle"/>
    <property type="evidence" value="ECO:0007669"/>
    <property type="project" value="TreeGrafter"/>
</dbReference>
<accession>A0A9X0BM54</accession>
<feature type="compositionally biased region" description="Basic and acidic residues" evidence="10">
    <location>
        <begin position="516"/>
        <end position="527"/>
    </location>
</feature>
<dbReference type="GO" id="GO:0005634">
    <property type="term" value="C:nucleus"/>
    <property type="evidence" value="ECO:0007669"/>
    <property type="project" value="UniProtKB-SubCell"/>
</dbReference>
<evidence type="ECO:0000256" key="5">
    <source>
        <dbReference type="ARBA" id="ARBA00022777"/>
    </source>
</evidence>
<dbReference type="GO" id="GO:0004693">
    <property type="term" value="F:cyclin-dependent protein serine/threonine kinase activity"/>
    <property type="evidence" value="ECO:0007669"/>
    <property type="project" value="UniProtKB-EC"/>
</dbReference>
<sequence length="594" mass="67047">MATRRVIVPGAYGVVYKARELNYPNRIVALKKVRLEADEGVPSTAMREISLLKEMKDENIVQLLNIVHVDSYTLYLVMEFLDLDLKRYMDALPVSEGGRGRPLPKGSRMSLGLDEAMVKKFMAQLLEGVRYCHSHRILHRDLKPQNLLIDREGTLKLGDFGLARAFRIPLRRYTHEVVTLWYRAPEILLGGRLYSTGIDMWSVGAIFAEMCTRKPLFPADSEIEEIFTIFRLLGTPNEETWPGVTALPDYKSTFPQWKRPRTPLVPGLESAGCDLLEAFLQYDPAKRISAKQACLHRYFRKGIQYSDSESDSESRSSLRPAKKARHNINPGPSLPPLPASFHNLYASSTRVSVQDNPSLHGGRKRIIPHVEGNWPTHLYLEWYPGKDELSLLADVISQSGNVPDEKAPAMHSLLHSDLGAQLPLHISLSRPVVLRTEQRASFTEALQNAIDDSHVSSFHVQPDSLYWSPNYEKTRWFLVLGVQRPSNDGLNRLLKLSNDTLARFGQPPLYATSSPHEQHTSVSLRDRSSSLTGEDFSKCFHISLAWCLSEPSPKERERVAGIDFRGLREIQVGFDSVKAKIGNIVGSIPLEKRP</sequence>
<dbReference type="AlphaFoldDB" id="A0A9X0BM54"/>
<dbReference type="Pfam" id="PF09749">
    <property type="entry name" value="HVSL"/>
    <property type="match status" value="1"/>
</dbReference>
<organism evidence="12 13">
    <name type="scientific">Penicillium desertorum</name>
    <dbReference type="NCBI Taxonomy" id="1303715"/>
    <lineage>
        <taxon>Eukaryota</taxon>
        <taxon>Fungi</taxon>
        <taxon>Dikarya</taxon>
        <taxon>Ascomycota</taxon>
        <taxon>Pezizomycotina</taxon>
        <taxon>Eurotiomycetes</taxon>
        <taxon>Eurotiomycetidae</taxon>
        <taxon>Eurotiales</taxon>
        <taxon>Aspergillaceae</taxon>
        <taxon>Penicillium</taxon>
    </lineage>
</organism>
<reference evidence="12" key="2">
    <citation type="journal article" date="2023" name="IMA Fungus">
        <title>Comparative genomic study of the Penicillium genus elucidates a diverse pangenome and 15 lateral gene transfer events.</title>
        <authorList>
            <person name="Petersen C."/>
            <person name="Sorensen T."/>
            <person name="Nielsen M.R."/>
            <person name="Sondergaard T.E."/>
            <person name="Sorensen J.L."/>
            <person name="Fitzpatrick D.A."/>
            <person name="Frisvad J.C."/>
            <person name="Nielsen K.L."/>
        </authorList>
    </citation>
    <scope>NUCLEOTIDE SEQUENCE</scope>
    <source>
        <strain evidence="12">IBT 17660</strain>
    </source>
</reference>
<evidence type="ECO:0000259" key="11">
    <source>
        <dbReference type="PROSITE" id="PS50011"/>
    </source>
</evidence>
<keyword evidence="6" id="KW-0067">ATP-binding</keyword>
<reference evidence="12" key="1">
    <citation type="submission" date="2022-12" db="EMBL/GenBank/DDBJ databases">
        <authorList>
            <person name="Petersen C."/>
        </authorList>
    </citation>
    <scope>NUCLEOTIDE SEQUENCE</scope>
    <source>
        <strain evidence="12">IBT 17660</strain>
    </source>
</reference>
<keyword evidence="2" id="KW-0723">Serine/threonine-protein kinase</keyword>
<feature type="active site" description="Proton donor/acceptor" evidence="9">
    <location>
        <position position="425"/>
    </location>
</feature>
<evidence type="ECO:0000256" key="7">
    <source>
        <dbReference type="ARBA" id="ARBA00047811"/>
    </source>
</evidence>